<feature type="region of interest" description="Disordered" evidence="1">
    <location>
        <begin position="52"/>
        <end position="78"/>
    </location>
</feature>
<dbReference type="EMBL" id="PDND01000003">
    <property type="protein sequence ID" value="PGH36799.1"/>
    <property type="molecule type" value="Genomic_DNA"/>
</dbReference>
<proteinExistence type="predicted"/>
<comment type="caution">
    <text evidence="2">The sequence shown here is derived from an EMBL/GenBank/DDBJ whole genome shotgun (WGS) entry which is preliminary data.</text>
</comment>
<sequence>MHYACGPKLHDYLHELCCILKEYSTFSVGEMPCVSDPTELFKAVGFDMEDLKPTKQKTDTKYSQARTSSTHQPNTDKYASQAFTLPALKRAISKWQTYIQHLQRLERPLPQKPQPTPKPFTPHQPTPIRLLSQTPTPTSPAKCSPPSPPSKATHLSSAKARN</sequence>
<evidence type="ECO:0000313" key="2">
    <source>
        <dbReference type="EMBL" id="PGH36799.1"/>
    </source>
</evidence>
<evidence type="ECO:0000256" key="1">
    <source>
        <dbReference type="SAM" id="MobiDB-lite"/>
    </source>
</evidence>
<name>A0A2B7ZUC4_9EURO</name>
<evidence type="ECO:0000313" key="3">
    <source>
        <dbReference type="Proteomes" id="UP000226031"/>
    </source>
</evidence>
<feature type="compositionally biased region" description="Polar residues" evidence="1">
    <location>
        <begin position="61"/>
        <end position="78"/>
    </location>
</feature>
<dbReference type="Proteomes" id="UP000226031">
    <property type="component" value="Unassembled WGS sequence"/>
</dbReference>
<reference evidence="2 3" key="1">
    <citation type="submission" date="2017-10" db="EMBL/GenBank/DDBJ databases">
        <title>Comparative genomics in systemic dimorphic fungi from Ajellomycetaceae.</title>
        <authorList>
            <person name="Munoz J.F."/>
            <person name="Mcewen J.G."/>
            <person name="Clay O.K."/>
            <person name="Cuomo C.A."/>
        </authorList>
    </citation>
    <scope>NUCLEOTIDE SEQUENCE [LARGE SCALE GENOMIC DNA]</scope>
    <source>
        <strain evidence="2 3">UAMH4076</strain>
    </source>
</reference>
<dbReference type="Gene3D" id="3.20.20.80">
    <property type="entry name" value="Glycosidases"/>
    <property type="match status" value="1"/>
</dbReference>
<gene>
    <name evidence="2" type="ORF">GX50_00256</name>
</gene>
<dbReference type="AlphaFoldDB" id="A0A2B7ZUC4"/>
<feature type="compositionally biased region" description="Pro residues" evidence="1">
    <location>
        <begin position="110"/>
        <end position="125"/>
    </location>
</feature>
<accession>A0A2B7ZUC4</accession>
<protein>
    <submittedName>
        <fullName evidence="2">Alpha-glucosidase</fullName>
    </submittedName>
</protein>
<keyword evidence="3" id="KW-1185">Reference proteome</keyword>
<dbReference type="STRING" id="73230.A0A2B7ZUC4"/>
<organism evidence="2 3">
    <name type="scientific">[Emmonsia] crescens</name>
    <dbReference type="NCBI Taxonomy" id="73230"/>
    <lineage>
        <taxon>Eukaryota</taxon>
        <taxon>Fungi</taxon>
        <taxon>Dikarya</taxon>
        <taxon>Ascomycota</taxon>
        <taxon>Pezizomycotina</taxon>
        <taxon>Eurotiomycetes</taxon>
        <taxon>Eurotiomycetidae</taxon>
        <taxon>Onygenales</taxon>
        <taxon>Ajellomycetaceae</taxon>
        <taxon>Emergomyces</taxon>
    </lineage>
</organism>
<feature type="region of interest" description="Disordered" evidence="1">
    <location>
        <begin position="104"/>
        <end position="162"/>
    </location>
</feature>